<sequence length="583" mass="60850">NARPIAPVSGGNKTECAQTPIQTLTAIGTVPAGVTVVWYDAATGGNTVANPILNTVGTRTYYAEAVNTASTCASPSRTAVVLTINATPTAPVSGGNKTECEASPIQTLTATATAPVGSTVRWYNAATGGNIIANPTLNTVGSITYYAEAVNDASGCISSSRTAVVLTINARPANPVSGGNQTICTNGSSTQTLTATASGSSITWYTAATGGTVVSNPTQVGVGTSTYYAEATNGVCTSFLRTAVILTIVGVVPNPIASDQTACSNGSNIQTLTATATGNTITWYNAATGGSIVTNPTQIGVGTSTYFAESSIGNCISAARTRVVLTITAVPNIPMVLSLLQPTCQVQLGTITVSPQSNTEYSIGSAYQQSNVFQNVAPGNYTISVRFLNNTSCPVNAASVQRINAVPQPIQFDVVGACVSDDYILTANAVANSFDAATVEYIWKDENGLQIGTNSSELNVSRVIAAKTNQIVFPLTYSLTIKSSSTGCETTKPAVINGIYCNIQKGISPDGNGSNEFLDLSLMDVRNLEIFNRYGLKVYSMPNYKNQWKGQTNKGEELPSATYYYVIEFNNGQTKTGWIYLIR</sequence>
<gene>
    <name evidence="2" type="ORF">H8R23_09295</name>
</gene>
<dbReference type="EMBL" id="JACRUJ010000002">
    <property type="protein sequence ID" value="MBC5841601.1"/>
    <property type="molecule type" value="Genomic_DNA"/>
</dbReference>
<organism evidence="2 3">
    <name type="scientific">Flavobacterium kayseriense</name>
    <dbReference type="NCBI Taxonomy" id="2764714"/>
    <lineage>
        <taxon>Bacteria</taxon>
        <taxon>Pseudomonadati</taxon>
        <taxon>Bacteroidota</taxon>
        <taxon>Flavobacteriia</taxon>
        <taxon>Flavobacteriales</taxon>
        <taxon>Flavobacteriaceae</taxon>
        <taxon>Flavobacterium</taxon>
    </lineage>
</organism>
<name>A0ABR7J7T1_9FLAO</name>
<dbReference type="NCBIfam" id="TIGR04131">
    <property type="entry name" value="Bac_Flav_CTERM"/>
    <property type="match status" value="1"/>
</dbReference>
<dbReference type="InterPro" id="IPR026341">
    <property type="entry name" value="T9SS_type_B"/>
</dbReference>
<feature type="domain" description="Ig-like" evidence="1">
    <location>
        <begin position="256"/>
        <end position="328"/>
    </location>
</feature>
<feature type="non-terminal residue" evidence="2">
    <location>
        <position position="1"/>
    </location>
</feature>
<accession>A0ABR7J7T1</accession>
<evidence type="ECO:0000313" key="3">
    <source>
        <dbReference type="Proteomes" id="UP000629963"/>
    </source>
</evidence>
<feature type="domain" description="Ig-like" evidence="1">
    <location>
        <begin position="172"/>
        <end position="248"/>
    </location>
</feature>
<feature type="domain" description="Ig-like" evidence="1">
    <location>
        <begin position="88"/>
        <end position="169"/>
    </location>
</feature>
<proteinExistence type="predicted"/>
<evidence type="ECO:0000313" key="2">
    <source>
        <dbReference type="EMBL" id="MBC5841601.1"/>
    </source>
</evidence>
<reference evidence="2 3" key="1">
    <citation type="submission" date="2020-08" db="EMBL/GenBank/DDBJ databases">
        <title>Description of novel Flavobacterium F-380 isolate.</title>
        <authorList>
            <person name="Saticioglu I.B."/>
            <person name="Duman M."/>
            <person name="Altun S."/>
        </authorList>
    </citation>
    <scope>NUCLEOTIDE SEQUENCE [LARGE SCALE GENOMIC DNA]</scope>
    <source>
        <strain evidence="2 3">F-380</strain>
    </source>
</reference>
<protein>
    <submittedName>
        <fullName evidence="2">Gliding motility-associated C-terminal domain-containing protein</fullName>
    </submittedName>
</protein>
<dbReference type="Pfam" id="PF19081">
    <property type="entry name" value="Ig_7"/>
    <property type="match status" value="4"/>
</dbReference>
<evidence type="ECO:0000259" key="1">
    <source>
        <dbReference type="Pfam" id="PF19081"/>
    </source>
</evidence>
<comment type="caution">
    <text evidence="2">The sequence shown here is derived from an EMBL/GenBank/DDBJ whole genome shotgun (WGS) entry which is preliminary data.</text>
</comment>
<keyword evidence="3" id="KW-1185">Reference proteome</keyword>
<dbReference type="Pfam" id="PF13585">
    <property type="entry name" value="CHU_C"/>
    <property type="match status" value="1"/>
</dbReference>
<dbReference type="InterPro" id="IPR044023">
    <property type="entry name" value="Ig_7"/>
</dbReference>
<feature type="domain" description="Ig-like" evidence="1">
    <location>
        <begin position="4"/>
        <end position="85"/>
    </location>
</feature>
<dbReference type="Proteomes" id="UP000629963">
    <property type="component" value="Unassembled WGS sequence"/>
</dbReference>
<dbReference type="RefSeq" id="WP_187010162.1">
    <property type="nucleotide sequence ID" value="NZ_JACRUJ010000002.1"/>
</dbReference>